<protein>
    <submittedName>
        <fullName evidence="2">Uncharacterized protein</fullName>
    </submittedName>
</protein>
<feature type="compositionally biased region" description="Basic and acidic residues" evidence="1">
    <location>
        <begin position="13"/>
        <end position="23"/>
    </location>
</feature>
<dbReference type="Proteomes" id="UP001324427">
    <property type="component" value="Unassembled WGS sequence"/>
</dbReference>
<dbReference type="EMBL" id="JAVFHQ010000009">
    <property type="protein sequence ID" value="KAK4547830.1"/>
    <property type="molecule type" value="Genomic_DNA"/>
</dbReference>
<feature type="compositionally biased region" description="Basic and acidic residues" evidence="1">
    <location>
        <begin position="101"/>
        <end position="118"/>
    </location>
</feature>
<feature type="region of interest" description="Disordered" evidence="1">
    <location>
        <begin position="335"/>
        <end position="546"/>
    </location>
</feature>
<keyword evidence="3" id="KW-1185">Reference proteome</keyword>
<feature type="compositionally biased region" description="Polar residues" evidence="1">
    <location>
        <begin position="1"/>
        <end position="11"/>
    </location>
</feature>
<name>A0AAV9JTD7_9PEZI</name>
<evidence type="ECO:0000313" key="3">
    <source>
        <dbReference type="Proteomes" id="UP001324427"/>
    </source>
</evidence>
<comment type="caution">
    <text evidence="2">The sequence shown here is derived from an EMBL/GenBank/DDBJ whole genome shotgun (WGS) entry which is preliminary data.</text>
</comment>
<evidence type="ECO:0000313" key="2">
    <source>
        <dbReference type="EMBL" id="KAK4547830.1"/>
    </source>
</evidence>
<feature type="region of interest" description="Disordered" evidence="1">
    <location>
        <begin position="73"/>
        <end position="322"/>
    </location>
</feature>
<feature type="compositionally biased region" description="Basic and acidic residues" evidence="1">
    <location>
        <begin position="566"/>
        <end position="576"/>
    </location>
</feature>
<feature type="compositionally biased region" description="Low complexity" evidence="1">
    <location>
        <begin position="406"/>
        <end position="419"/>
    </location>
</feature>
<proteinExistence type="predicted"/>
<accession>A0AAV9JTD7</accession>
<reference evidence="2 3" key="1">
    <citation type="submission" date="2021-11" db="EMBL/GenBank/DDBJ databases">
        <title>Black yeast isolated from Biological Soil Crust.</title>
        <authorList>
            <person name="Kurbessoian T."/>
        </authorList>
    </citation>
    <scope>NUCLEOTIDE SEQUENCE [LARGE SCALE GENOMIC DNA]</scope>
    <source>
        <strain evidence="2 3">CCFEE 5522</strain>
    </source>
</reference>
<feature type="compositionally biased region" description="Low complexity" evidence="1">
    <location>
        <begin position="368"/>
        <end position="381"/>
    </location>
</feature>
<dbReference type="AlphaFoldDB" id="A0AAV9JTD7"/>
<organism evidence="2 3">
    <name type="scientific">Oleoguttula mirabilis</name>
    <dbReference type="NCBI Taxonomy" id="1507867"/>
    <lineage>
        <taxon>Eukaryota</taxon>
        <taxon>Fungi</taxon>
        <taxon>Dikarya</taxon>
        <taxon>Ascomycota</taxon>
        <taxon>Pezizomycotina</taxon>
        <taxon>Dothideomycetes</taxon>
        <taxon>Dothideomycetidae</taxon>
        <taxon>Mycosphaerellales</taxon>
        <taxon>Teratosphaeriaceae</taxon>
        <taxon>Oleoguttula</taxon>
    </lineage>
</organism>
<feature type="compositionally biased region" description="Polar residues" evidence="1">
    <location>
        <begin position="456"/>
        <end position="486"/>
    </location>
</feature>
<gene>
    <name evidence="2" type="ORF">LTR36_010549</name>
</gene>
<feature type="region of interest" description="Disordered" evidence="1">
    <location>
        <begin position="560"/>
        <end position="585"/>
    </location>
</feature>
<feature type="region of interest" description="Disordered" evidence="1">
    <location>
        <begin position="1"/>
        <end position="59"/>
    </location>
</feature>
<evidence type="ECO:0000256" key="1">
    <source>
        <dbReference type="SAM" id="MobiDB-lite"/>
    </source>
</evidence>
<sequence>MASHNVGSQNDGRPYRHSYDPRYHYPPPPPPDTGRLSRPHRSPLRRRYEWPPQPTCEDETVALAKEAGTQELLKQIGKDEAGSRGTIDQDPIIQEVPEFSNQHDRRFVVVSDSEKEQRSSGIPTPPTSEDERARKGRRRPSRLNTALDDGVPELSNRTSSPYAFTKPARLQKEASSGDRFLSPDTMTPPLTDTARRRPRFSTSTQPSSPRRDSVRVSPSSSKGNDYFSRTYNGSDNAIADDDWNANTSGSASRTNRYRPSAVPGRTDQPSTSPHTSAMDFAVPSSATVPSVRKQNLDARRNTDTSNNVSGLPQLRVEKSRRGTPLMAASALSDMNDPAVYSAPGTPGEGGMYYPRSRESSYVSTRAVSPAASAISGTSAASRISPSPPHSTRHSADMSQFAVREGSSSSRDSATGSRPSSPSPRMPSDPARLPRNDLDWSTLLAANAARRNKPPSRLQTSMRQQSVPDVQRFPTSAGPSSRPSTSEGLPYPLDDGPGTPSMYMPSERGYQYFPPSRPIPSTLGGEAKSHPRDASPVPSMASRTATSSRVIRPSLPTRHSVANVSPTEERPRLEPRHNSFSSSSQTKKEIAALIKKGLPDCPRPHPLAGHDDWYTVIGAPNLAFCPDCVDSVFERTVFRPSIRRLPQLNLDTKVQCAFGASAWIRLAWLLTLQQHRTDLTLLRDLVEIDETSEPCPGHHEAVRSWYGLRDNEGYFVPDFHICYTDVRKIERLLPTLSGFFVRLTHRASHEKRVCGIRAGSNRFSIYLDALIVTHEQALASRKGPDPMPFVALVERKIRLRECTRDNMLIGGLWHFIPNVPALTVCEDCYEAVVEPEVKKNSDVAMRFNRTLQPVYGEGMGSSCQLYSRRMRKVFQRALQDNDVKYLARKANERRDAELRLQERYKDLVRRAKRLSKEGSGSEDDERRLERELERITDEWQAKWE</sequence>